<dbReference type="AlphaFoldDB" id="A0A915LBQ9"/>
<protein>
    <submittedName>
        <fullName evidence="3">Uncharacterized protein</fullName>
    </submittedName>
</protein>
<evidence type="ECO:0000256" key="1">
    <source>
        <dbReference type="SAM" id="MobiDB-lite"/>
    </source>
</evidence>
<organism evidence="2 3">
    <name type="scientific">Romanomermis culicivorax</name>
    <name type="common">Nematode worm</name>
    <dbReference type="NCBI Taxonomy" id="13658"/>
    <lineage>
        <taxon>Eukaryota</taxon>
        <taxon>Metazoa</taxon>
        <taxon>Ecdysozoa</taxon>
        <taxon>Nematoda</taxon>
        <taxon>Enoplea</taxon>
        <taxon>Dorylaimia</taxon>
        <taxon>Mermithida</taxon>
        <taxon>Mermithoidea</taxon>
        <taxon>Mermithidae</taxon>
        <taxon>Romanomermis</taxon>
    </lineage>
</organism>
<feature type="compositionally biased region" description="Basic and acidic residues" evidence="1">
    <location>
        <begin position="1"/>
        <end position="10"/>
    </location>
</feature>
<feature type="region of interest" description="Disordered" evidence="1">
    <location>
        <begin position="1"/>
        <end position="45"/>
    </location>
</feature>
<feature type="compositionally biased region" description="Basic residues" evidence="1">
    <location>
        <begin position="11"/>
        <end position="22"/>
    </location>
</feature>
<sequence>MQIKELDDQRHRHLHRSGAPQRRKFDIKRLEQRARGPGPPPADTKYRKTLTGILQPKFLIICDSITFLWNLKEVAPKFCIYLRRIGNLSLIWSEKRQNSQKFLNVLNLNDLKEFSEEKSQSPNRCRMILYLAIDPHVAYRQLKLQQDNWYFHLVDALAVHGKQSSKVCLYSLLTPAALPRAATRNSILDHTRLVVGGDNYWTIDSQFREFLLLLVSQLGI</sequence>
<feature type="compositionally biased region" description="Basic and acidic residues" evidence="1">
    <location>
        <begin position="23"/>
        <end position="34"/>
    </location>
</feature>
<evidence type="ECO:0000313" key="3">
    <source>
        <dbReference type="WBParaSite" id="nRc.2.0.1.t47221-RA"/>
    </source>
</evidence>
<accession>A0A915LBQ9</accession>
<dbReference type="Proteomes" id="UP000887565">
    <property type="component" value="Unplaced"/>
</dbReference>
<evidence type="ECO:0000313" key="2">
    <source>
        <dbReference type="Proteomes" id="UP000887565"/>
    </source>
</evidence>
<dbReference type="WBParaSite" id="nRc.2.0.1.t47221-RA">
    <property type="protein sequence ID" value="nRc.2.0.1.t47221-RA"/>
    <property type="gene ID" value="nRc.2.0.1.g47221"/>
</dbReference>
<keyword evidence="2" id="KW-1185">Reference proteome</keyword>
<reference evidence="3" key="1">
    <citation type="submission" date="2022-11" db="UniProtKB">
        <authorList>
            <consortium name="WormBaseParasite"/>
        </authorList>
    </citation>
    <scope>IDENTIFICATION</scope>
</reference>
<name>A0A915LBQ9_ROMCU</name>
<proteinExistence type="predicted"/>